<dbReference type="InterPro" id="IPR037238">
    <property type="entry name" value="YbiA-like_sf"/>
</dbReference>
<dbReference type="EMBL" id="JAEPDI010000004">
    <property type="protein sequence ID" value="MCG7938880.1"/>
    <property type="molecule type" value="Genomic_DNA"/>
</dbReference>
<evidence type="ECO:0000256" key="1">
    <source>
        <dbReference type="ARBA" id="ARBA00000022"/>
    </source>
</evidence>
<organism evidence="4 5">
    <name type="scientific">Candidatus Thiodiazotropha lotti</name>
    <dbReference type="NCBI Taxonomy" id="2792787"/>
    <lineage>
        <taxon>Bacteria</taxon>
        <taxon>Pseudomonadati</taxon>
        <taxon>Pseudomonadota</taxon>
        <taxon>Gammaproteobacteria</taxon>
        <taxon>Chromatiales</taxon>
        <taxon>Sedimenticolaceae</taxon>
        <taxon>Candidatus Thiodiazotropha</taxon>
    </lineage>
</organism>
<accession>A0A9E4K560</accession>
<comment type="catalytic activity">
    <reaction evidence="1">
        <text>5-amino-6-(5-phospho-D-ribosylamino)uracil + H2O = 5,6-diaminouracil + D-ribose 5-phosphate</text>
        <dbReference type="Rhea" id="RHEA:55020"/>
        <dbReference type="ChEBI" id="CHEBI:15377"/>
        <dbReference type="ChEBI" id="CHEBI:46252"/>
        <dbReference type="ChEBI" id="CHEBI:58453"/>
        <dbReference type="ChEBI" id="CHEBI:78346"/>
    </reaction>
</comment>
<feature type="domain" description="NADAR" evidence="3">
    <location>
        <begin position="28"/>
        <end position="149"/>
    </location>
</feature>
<dbReference type="Gene3D" id="1.10.357.40">
    <property type="entry name" value="YbiA-like"/>
    <property type="match status" value="1"/>
</dbReference>
<evidence type="ECO:0000256" key="2">
    <source>
        <dbReference type="ARBA" id="ARBA00000751"/>
    </source>
</evidence>
<name>A0A9E4K560_9GAMM</name>
<dbReference type="Proteomes" id="UP000886687">
    <property type="component" value="Unassembled WGS sequence"/>
</dbReference>
<sequence>MSSSAKQQPYYLSRTDVIHPLASCSKIGFELDGAVWPSAEHYYQGMKFEDQALREEIRTADHPTKAQTLAAKNKRSIRKDWKQLQKVMMTRAIYIKCRANPDVVAALLATGEQEIIETSQYDYYWGCGRDGRGHNTFGKVLMAVRNKLREEQLTE</sequence>
<protein>
    <submittedName>
        <fullName evidence="4">NADAR family protein</fullName>
    </submittedName>
</protein>
<gene>
    <name evidence="4" type="ORF">JAZ04_08495</name>
</gene>
<dbReference type="NCBIfam" id="TIGR02464">
    <property type="entry name" value="ribofla_fusion"/>
    <property type="match status" value="1"/>
</dbReference>
<evidence type="ECO:0000313" key="4">
    <source>
        <dbReference type="EMBL" id="MCG7938880.1"/>
    </source>
</evidence>
<reference evidence="4" key="1">
    <citation type="journal article" date="2021" name="Proc. Natl. Acad. Sci. U.S.A.">
        <title>Global biogeography of chemosynthetic symbionts reveals both localized and globally distributed symbiont groups. .</title>
        <authorList>
            <person name="Osvatic J.T."/>
            <person name="Wilkins L.G.E."/>
            <person name="Leibrecht L."/>
            <person name="Leray M."/>
            <person name="Zauner S."/>
            <person name="Polzin J."/>
            <person name="Camacho Y."/>
            <person name="Gros O."/>
            <person name="van Gils J.A."/>
            <person name="Eisen J.A."/>
            <person name="Petersen J.M."/>
            <person name="Yuen B."/>
        </authorList>
    </citation>
    <scope>NUCLEOTIDE SEQUENCE</scope>
    <source>
        <strain evidence="4">MAGL173</strain>
    </source>
</reference>
<dbReference type="InterPro" id="IPR012816">
    <property type="entry name" value="NADAR"/>
</dbReference>
<evidence type="ECO:0000259" key="3">
    <source>
        <dbReference type="Pfam" id="PF08719"/>
    </source>
</evidence>
<dbReference type="SUPFAM" id="SSF143990">
    <property type="entry name" value="YbiA-like"/>
    <property type="match status" value="1"/>
</dbReference>
<comment type="catalytic activity">
    <reaction evidence="2">
        <text>2,5-diamino-6-hydroxy-4-(5-phosphoribosylamino)-pyrimidine + H2O = 2,5,6-triamino-4-hydroxypyrimidine + D-ribose 5-phosphate</text>
        <dbReference type="Rhea" id="RHEA:23436"/>
        <dbReference type="ChEBI" id="CHEBI:15377"/>
        <dbReference type="ChEBI" id="CHEBI:58614"/>
        <dbReference type="ChEBI" id="CHEBI:78346"/>
        <dbReference type="ChEBI" id="CHEBI:137796"/>
    </reaction>
</comment>
<dbReference type="AlphaFoldDB" id="A0A9E4K560"/>
<comment type="caution">
    <text evidence="4">The sequence shown here is derived from an EMBL/GenBank/DDBJ whole genome shotgun (WGS) entry which is preliminary data.</text>
</comment>
<proteinExistence type="predicted"/>
<dbReference type="CDD" id="cd15457">
    <property type="entry name" value="NADAR"/>
    <property type="match status" value="1"/>
</dbReference>
<dbReference type="Pfam" id="PF08719">
    <property type="entry name" value="NADAR"/>
    <property type="match status" value="1"/>
</dbReference>
<evidence type="ECO:0000313" key="5">
    <source>
        <dbReference type="Proteomes" id="UP000886687"/>
    </source>
</evidence>